<dbReference type="STRING" id="452084.AR438_17065"/>
<evidence type="ECO:0000313" key="2">
    <source>
        <dbReference type="EMBL" id="KQK24340.1"/>
    </source>
</evidence>
<accession>A0A0Q3KJH9</accession>
<evidence type="ECO:0008006" key="4">
    <source>
        <dbReference type="Google" id="ProtNLM"/>
    </source>
</evidence>
<name>A0A0Q3KJH9_9FLAO</name>
<feature type="transmembrane region" description="Helical" evidence="1">
    <location>
        <begin position="45"/>
        <end position="64"/>
    </location>
</feature>
<sequence>MKNIIKFVNLIFVFTIIFVNAQLPSQPVPPGGQGTTGTGSQSVPVDMYIYVLGILAILIIAYFAKKYKTQKI</sequence>
<dbReference type="AlphaFoldDB" id="A0A0Q3KJH9"/>
<keyword evidence="1" id="KW-0812">Transmembrane</keyword>
<evidence type="ECO:0000313" key="3">
    <source>
        <dbReference type="Proteomes" id="UP000051682"/>
    </source>
</evidence>
<keyword evidence="1" id="KW-1133">Transmembrane helix</keyword>
<feature type="transmembrane region" description="Helical" evidence="1">
    <location>
        <begin position="7"/>
        <end position="25"/>
    </location>
</feature>
<gene>
    <name evidence="2" type="ORF">AR438_17065</name>
</gene>
<comment type="caution">
    <text evidence="2">The sequence shown here is derived from an EMBL/GenBank/DDBJ whole genome shotgun (WGS) entry which is preliminary data.</text>
</comment>
<reference evidence="2 3" key="1">
    <citation type="submission" date="2015-10" db="EMBL/GenBank/DDBJ databases">
        <title>Chryseobacterium aquaticum genome.</title>
        <authorList>
            <person name="Newman J.D."/>
            <person name="Ferguson M.B."/>
            <person name="Miller J.R."/>
        </authorList>
    </citation>
    <scope>NUCLEOTIDE SEQUENCE [LARGE SCALE GENOMIC DNA]</scope>
    <source>
        <strain evidence="2 3">KCTC 12483</strain>
    </source>
</reference>
<organism evidence="2 3">
    <name type="scientific">Chryseobacterium aquaticum</name>
    <dbReference type="NCBI Taxonomy" id="452084"/>
    <lineage>
        <taxon>Bacteria</taxon>
        <taxon>Pseudomonadati</taxon>
        <taxon>Bacteroidota</taxon>
        <taxon>Flavobacteriia</taxon>
        <taxon>Flavobacteriales</taxon>
        <taxon>Weeksellaceae</taxon>
        <taxon>Chryseobacterium group</taxon>
        <taxon>Chryseobacterium</taxon>
    </lineage>
</organism>
<protein>
    <recommendedName>
        <fullName evidence="4">Signal peptidase</fullName>
    </recommendedName>
</protein>
<dbReference type="Proteomes" id="UP000051682">
    <property type="component" value="Unassembled WGS sequence"/>
</dbReference>
<keyword evidence="3" id="KW-1185">Reference proteome</keyword>
<evidence type="ECO:0000256" key="1">
    <source>
        <dbReference type="SAM" id="Phobius"/>
    </source>
</evidence>
<dbReference type="EMBL" id="LLYZ01000021">
    <property type="protein sequence ID" value="KQK24340.1"/>
    <property type="molecule type" value="Genomic_DNA"/>
</dbReference>
<dbReference type="RefSeq" id="WP_056017815.1">
    <property type="nucleotide sequence ID" value="NZ_LLYZ01000021.1"/>
</dbReference>
<proteinExistence type="predicted"/>
<keyword evidence="1" id="KW-0472">Membrane</keyword>